<evidence type="ECO:0000313" key="6">
    <source>
        <dbReference type="Proteomes" id="UP000004014"/>
    </source>
</evidence>
<feature type="domain" description="Glycosyl transferase family 1" evidence="3">
    <location>
        <begin position="319"/>
        <end position="475"/>
    </location>
</feature>
<dbReference type="PANTHER" id="PTHR12526">
    <property type="entry name" value="GLYCOSYLTRANSFERASE"/>
    <property type="match status" value="1"/>
</dbReference>
<dbReference type="InterPro" id="IPR001296">
    <property type="entry name" value="Glyco_trans_1"/>
</dbReference>
<organism evidence="5 6">
    <name type="scientific">Streptococcus suis R61</name>
    <dbReference type="NCBI Taxonomy" id="996306"/>
    <lineage>
        <taxon>Bacteria</taxon>
        <taxon>Bacillati</taxon>
        <taxon>Bacillota</taxon>
        <taxon>Bacilli</taxon>
        <taxon>Lactobacillales</taxon>
        <taxon>Streptococcaceae</taxon>
        <taxon>Streptococcus</taxon>
    </lineage>
</organism>
<evidence type="ECO:0000313" key="5">
    <source>
        <dbReference type="EMBL" id="EHC03873.1"/>
    </source>
</evidence>
<dbReference type="AlphaFoldDB" id="A0AA87K5N8"/>
<reference evidence="5 6" key="1">
    <citation type="submission" date="2011-03" db="EMBL/GenBank/DDBJ databases">
        <title>Deep-sequencing identification of multiple resistance mechanism for the high antibiotic-resistance strain Streptococcus suis R61.</title>
        <authorList>
            <person name="Hu P."/>
            <person name="Yang M."/>
            <person name="Jin M."/>
            <person name="Xiao J."/>
        </authorList>
    </citation>
    <scope>NUCLEOTIDE SEQUENCE [LARGE SCALE GENOMIC DNA]</scope>
    <source>
        <strain evidence="5 6">R61</strain>
    </source>
</reference>
<dbReference type="InterPro" id="IPR054396">
    <property type="entry name" value="GtfA_EBD"/>
</dbReference>
<comment type="caution">
    <text evidence="5">The sequence shown here is derived from an EMBL/GenBank/DDBJ whole genome shotgun (WGS) entry which is preliminary data.</text>
</comment>
<dbReference type="EMBL" id="AEYY01000001">
    <property type="protein sequence ID" value="EHC03873.1"/>
    <property type="molecule type" value="Genomic_DNA"/>
</dbReference>
<evidence type="ECO:0000256" key="2">
    <source>
        <dbReference type="ARBA" id="ARBA00022679"/>
    </source>
</evidence>
<dbReference type="PANTHER" id="PTHR12526:SF629">
    <property type="entry name" value="TEICHURONIC ACID BIOSYNTHESIS GLYCOSYLTRANSFERASE TUAH-RELATED"/>
    <property type="match status" value="1"/>
</dbReference>
<dbReference type="Gene3D" id="3.40.50.2000">
    <property type="entry name" value="Glycogen Phosphorylase B"/>
    <property type="match status" value="2"/>
</dbReference>
<dbReference type="SUPFAM" id="SSF53756">
    <property type="entry name" value="UDP-Glycosyltransferase/glycogen phosphorylase"/>
    <property type="match status" value="1"/>
</dbReference>
<protein>
    <recommendedName>
        <fullName evidence="7">Glycosyltransferase</fullName>
    </recommendedName>
</protein>
<evidence type="ECO:0000256" key="1">
    <source>
        <dbReference type="ARBA" id="ARBA00022676"/>
    </source>
</evidence>
<dbReference type="RefSeq" id="WP_002939477.1">
    <property type="nucleotide sequence ID" value="NZ_AEYY01000001.1"/>
</dbReference>
<proteinExistence type="predicted"/>
<evidence type="ECO:0000259" key="3">
    <source>
        <dbReference type="Pfam" id="PF00534"/>
    </source>
</evidence>
<keyword evidence="1" id="KW-0328">Glycosyltransferase</keyword>
<evidence type="ECO:0000259" key="4">
    <source>
        <dbReference type="Pfam" id="PF22145"/>
    </source>
</evidence>
<evidence type="ECO:0008006" key="7">
    <source>
        <dbReference type="Google" id="ProtNLM"/>
    </source>
</evidence>
<dbReference type="GO" id="GO:0016757">
    <property type="term" value="F:glycosyltransferase activity"/>
    <property type="evidence" value="ECO:0007669"/>
    <property type="project" value="UniProtKB-KW"/>
</dbReference>
<feature type="domain" description="GtfA extended beta-sheet meander" evidence="4">
    <location>
        <begin position="102"/>
        <end position="189"/>
    </location>
</feature>
<accession>A0AA87K5N8</accession>
<keyword evidence="2" id="KW-0808">Transferase</keyword>
<sequence>MTVYIFNLLVGFNFTGVDHAQGKRAQLLTELGTDYQYIFSEMPTRRELEFYSNIGIPEERQVSVYSSFTDNTNTLPTINLTDMEVILKEKLVDYSVTKENNNLIFYKEGYKVIVETSHLYKDKVTQISWFNHNYLLKIEHFSNTLLYTDYYSPIQKEHGLFAEIYKRTFYNLDGSVAFDTIYRLEGEYHIFPSGKILSKAELVNEFIENLSLSSKDIIILDRIVHSSYGQPLLKSTNGAKIIAVLHSEHYFERLVDADYGVGLSHEYYNYFNNLDRIDTFVVSTIEQAEKLHHYIKLHHHRTDIAIKVIPVGYIEKVFSNQRENGKQIVSISRITQRKRIDWLIKAVIEARKTVADISLDIYGVPDYAAYYNYLSEIIHYHQAEDYIQFKGYTSNKEIYKEYDILVNASVGESFGLVFLEAVSFGLPIIGFDVPYGSREFINDDKNGVLVPFSDSDKENIKNLSNSIIHLLTNPEFSALKEGSYEVANRFLKSNILNKWKELLEVGT</sequence>
<name>A0AA87K5N8_STRSU</name>
<dbReference type="Pfam" id="PF22145">
    <property type="entry name" value="GtfA_EBD"/>
    <property type="match status" value="1"/>
</dbReference>
<dbReference type="Proteomes" id="UP000004014">
    <property type="component" value="Unassembled WGS sequence"/>
</dbReference>
<dbReference type="Pfam" id="PF00534">
    <property type="entry name" value="Glycos_transf_1"/>
    <property type="match status" value="1"/>
</dbReference>
<gene>
    <name evidence="5" type="ORF">SSUR61_0014</name>
</gene>